<proteinExistence type="predicted"/>
<dbReference type="Proteomes" id="UP001642464">
    <property type="component" value="Unassembled WGS sequence"/>
</dbReference>
<sequence length="539" mass="58643">MEPSLTFAQFVEKLQNPPYPEYTEEVNVARVAISEELEANESRTLPVFVPQSQVGEQTQYGHIIYQKAALLSGSEIQEHTGKSAESLGLTPFETRFESPGNATNFYTVSLNDLPENMAKSVKKVKVFHSVVAVSDQLLLNPTMQLSKNQFVPVFDHAVHKYQEKSPGLKKGLKTLPELQELAGLIDEELQGHLEAKETVETSDASAPKRAKALAGLDGIDNAPPKAATSAAAKRRRVNNTTNTSAAQQLPAIADAESTRSPLLALQQAAQAAQAEALAPAAPSPPDDRSSKRSVADSAKSKKLLAELEAMDAEMRRVAELHCSTSRTASAKSLAGLTPAKFMHVGMNHEKSHSLVNAKKIADSLENSYGSEAPEVVLLQRRIRVCQNLQKLADGNKLYLMDDFQCLVGSVKDCWSSMPFSMKAKITSSCNHVLLDQLTAVEPTNEKDMKRIADSLADAHFIHFSDAADDWDATEPQFAALFGEAFGKLELVVVAMADGSAEANETALAEAASQCTALMEDKIFISKNYYHFQTTDHTNK</sequence>
<evidence type="ECO:0000313" key="2">
    <source>
        <dbReference type="EMBL" id="CAK9016131.1"/>
    </source>
</evidence>
<accession>A0ABP0JPG4</accession>
<feature type="compositionally biased region" description="Low complexity" evidence="1">
    <location>
        <begin position="222"/>
        <end position="231"/>
    </location>
</feature>
<keyword evidence="3" id="KW-1185">Reference proteome</keyword>
<name>A0ABP0JPG4_9DINO</name>
<feature type="compositionally biased region" description="Polar residues" evidence="1">
    <location>
        <begin position="238"/>
        <end position="247"/>
    </location>
</feature>
<dbReference type="EMBL" id="CAXAMM010008025">
    <property type="protein sequence ID" value="CAK9016131.1"/>
    <property type="molecule type" value="Genomic_DNA"/>
</dbReference>
<feature type="compositionally biased region" description="Basic and acidic residues" evidence="1">
    <location>
        <begin position="285"/>
        <end position="294"/>
    </location>
</feature>
<evidence type="ECO:0000256" key="1">
    <source>
        <dbReference type="SAM" id="MobiDB-lite"/>
    </source>
</evidence>
<comment type="caution">
    <text evidence="2">The sequence shown here is derived from an EMBL/GenBank/DDBJ whole genome shotgun (WGS) entry which is preliminary data.</text>
</comment>
<gene>
    <name evidence="2" type="ORF">SCF082_LOCUS13052</name>
</gene>
<protein>
    <submittedName>
        <fullName evidence="2">Ubiquitin-like domain-containing protein</fullName>
    </submittedName>
</protein>
<feature type="region of interest" description="Disordered" evidence="1">
    <location>
        <begin position="215"/>
        <end position="251"/>
    </location>
</feature>
<feature type="region of interest" description="Disordered" evidence="1">
    <location>
        <begin position="274"/>
        <end position="300"/>
    </location>
</feature>
<evidence type="ECO:0000313" key="3">
    <source>
        <dbReference type="Proteomes" id="UP001642464"/>
    </source>
</evidence>
<organism evidence="2 3">
    <name type="scientific">Durusdinium trenchii</name>
    <dbReference type="NCBI Taxonomy" id="1381693"/>
    <lineage>
        <taxon>Eukaryota</taxon>
        <taxon>Sar</taxon>
        <taxon>Alveolata</taxon>
        <taxon>Dinophyceae</taxon>
        <taxon>Suessiales</taxon>
        <taxon>Symbiodiniaceae</taxon>
        <taxon>Durusdinium</taxon>
    </lineage>
</organism>
<reference evidence="2 3" key="1">
    <citation type="submission" date="2024-02" db="EMBL/GenBank/DDBJ databases">
        <authorList>
            <person name="Chen Y."/>
            <person name="Shah S."/>
            <person name="Dougan E. K."/>
            <person name="Thang M."/>
            <person name="Chan C."/>
        </authorList>
    </citation>
    <scope>NUCLEOTIDE SEQUENCE [LARGE SCALE GENOMIC DNA]</scope>
</reference>